<dbReference type="InterPro" id="IPR007239">
    <property type="entry name" value="Atg5"/>
</dbReference>
<keyword evidence="4 6" id="KW-0832">Ubl conjugation</keyword>
<dbReference type="PANTHER" id="PTHR13040">
    <property type="entry name" value="AUTOPHAGY PROTEIN 5"/>
    <property type="match status" value="1"/>
</dbReference>
<evidence type="ECO:0000259" key="10">
    <source>
        <dbReference type="Pfam" id="PF20638"/>
    </source>
</evidence>
<keyword evidence="12" id="KW-1185">Reference proteome</keyword>
<comment type="subcellular location">
    <subcellularLocation>
        <location evidence="1 6">Preautophagosomal structure membrane</location>
        <topology evidence="1 6">Peripheral membrane protein</topology>
    </subcellularLocation>
</comment>
<feature type="region of interest" description="Disordered" evidence="7">
    <location>
        <begin position="59"/>
        <end position="78"/>
    </location>
</feature>
<dbReference type="EMBL" id="FMSP01000007">
    <property type="protein sequence ID" value="SCV71714.1"/>
    <property type="molecule type" value="Genomic_DNA"/>
</dbReference>
<accession>A0A238FIL5</accession>
<evidence type="ECO:0000313" key="12">
    <source>
        <dbReference type="Proteomes" id="UP000198372"/>
    </source>
</evidence>
<dbReference type="Proteomes" id="UP000198372">
    <property type="component" value="Unassembled WGS sequence"/>
</dbReference>
<feature type="domain" description="Autophagy protein ATG5 UblB" evidence="8">
    <location>
        <begin position="359"/>
        <end position="434"/>
    </location>
</feature>
<evidence type="ECO:0000256" key="6">
    <source>
        <dbReference type="RuleBase" id="RU361202"/>
    </source>
</evidence>
<dbReference type="Pfam" id="PF20638">
    <property type="entry name" value="ATG5_UblA"/>
    <property type="match status" value="1"/>
</dbReference>
<comment type="function">
    <text evidence="6">Involved in cytoplasm to vacuole transport (Cvt) and autophagic vesicle formation.</text>
</comment>
<keyword evidence="6" id="KW-0813">Transport</keyword>
<evidence type="ECO:0000259" key="8">
    <source>
        <dbReference type="Pfam" id="PF04106"/>
    </source>
</evidence>
<proteinExistence type="inferred from homology"/>
<dbReference type="Pfam" id="PF04106">
    <property type="entry name" value="ATG5_UblB"/>
    <property type="match status" value="1"/>
</dbReference>
<dbReference type="GO" id="GO:0034727">
    <property type="term" value="P:piecemeal microautophagy of the nucleus"/>
    <property type="evidence" value="ECO:0007669"/>
    <property type="project" value="TreeGrafter"/>
</dbReference>
<comment type="subunit">
    <text evidence="6">Conjugated with ATG12.</text>
</comment>
<comment type="similarity">
    <text evidence="2 6">Belongs to the ATG5 family.</text>
</comment>
<feature type="region of interest" description="Disordered" evidence="7">
    <location>
        <begin position="192"/>
        <end position="222"/>
    </location>
</feature>
<dbReference type="InterPro" id="IPR048939">
    <property type="entry name" value="ATG5_UblA"/>
</dbReference>
<keyword evidence="3 6" id="KW-1017">Isopeptide bond</keyword>
<evidence type="ECO:0000256" key="1">
    <source>
        <dbReference type="ARBA" id="ARBA00004623"/>
    </source>
</evidence>
<feature type="region of interest" description="Disordered" evidence="7">
    <location>
        <begin position="330"/>
        <end position="351"/>
    </location>
</feature>
<dbReference type="GO" id="GO:0034274">
    <property type="term" value="C:Atg12-Atg5-Atg16 complex"/>
    <property type="evidence" value="ECO:0007669"/>
    <property type="project" value="TreeGrafter"/>
</dbReference>
<name>A0A238FIL5_9BASI</name>
<dbReference type="PANTHER" id="PTHR13040:SF2">
    <property type="entry name" value="AUTOPHAGY PROTEIN 5"/>
    <property type="match status" value="1"/>
</dbReference>
<keyword evidence="6" id="KW-0472">Membrane</keyword>
<dbReference type="InterPro" id="IPR048318">
    <property type="entry name" value="ATG5_UblB"/>
</dbReference>
<evidence type="ECO:0000256" key="3">
    <source>
        <dbReference type="ARBA" id="ARBA00022499"/>
    </source>
</evidence>
<dbReference type="InterPro" id="IPR042527">
    <property type="entry name" value="Atg5_UblA_dom_sf"/>
</dbReference>
<dbReference type="GO" id="GO:0044233">
    <property type="term" value="C:mitochondria-associated endoplasmic reticulum membrane contact site"/>
    <property type="evidence" value="ECO:0007669"/>
    <property type="project" value="TreeGrafter"/>
</dbReference>
<dbReference type="GO" id="GO:0019776">
    <property type="term" value="F:Atg8-family ligase activity"/>
    <property type="evidence" value="ECO:0007669"/>
    <property type="project" value="TreeGrafter"/>
</dbReference>
<evidence type="ECO:0000256" key="7">
    <source>
        <dbReference type="SAM" id="MobiDB-lite"/>
    </source>
</evidence>
<dbReference type="AlphaFoldDB" id="A0A238FIL5"/>
<evidence type="ECO:0000256" key="4">
    <source>
        <dbReference type="ARBA" id="ARBA00022843"/>
    </source>
</evidence>
<evidence type="ECO:0000256" key="2">
    <source>
        <dbReference type="ARBA" id="ARBA00006910"/>
    </source>
</evidence>
<evidence type="ECO:0000259" key="9">
    <source>
        <dbReference type="Pfam" id="PF20637"/>
    </source>
</evidence>
<gene>
    <name evidence="11" type="ORF">BQ2448_3302</name>
</gene>
<dbReference type="OrthoDB" id="272162at2759"/>
<dbReference type="Gene3D" id="3.10.20.90">
    <property type="entry name" value="Phosphatidylinositol 3-kinase Catalytic Subunit, Chain A, domain 1"/>
    <property type="match status" value="1"/>
</dbReference>
<dbReference type="InterPro" id="IPR048940">
    <property type="entry name" value="ATG5_HBR"/>
</dbReference>
<dbReference type="Gene3D" id="3.10.20.620">
    <property type="match status" value="1"/>
</dbReference>
<feature type="domain" description="Autophagy protein ATG5 alpha-helical bundle region" evidence="9">
    <location>
        <begin position="271"/>
        <end position="328"/>
    </location>
</feature>
<dbReference type="GO" id="GO:0034045">
    <property type="term" value="C:phagophore assembly site membrane"/>
    <property type="evidence" value="ECO:0007669"/>
    <property type="project" value="UniProtKB-SubCell"/>
</dbReference>
<dbReference type="GO" id="GO:0006995">
    <property type="term" value="P:cellular response to nitrogen starvation"/>
    <property type="evidence" value="ECO:0007669"/>
    <property type="project" value="TreeGrafter"/>
</dbReference>
<feature type="domain" description="Autophagy protein ATG5 UblA" evidence="10">
    <location>
        <begin position="90"/>
        <end position="189"/>
    </location>
</feature>
<dbReference type="Gene3D" id="1.10.246.190">
    <property type="entry name" value="Autophagy protein Apg5, helix rich domain"/>
    <property type="match status" value="1"/>
</dbReference>
<dbReference type="InterPro" id="IPR042526">
    <property type="entry name" value="Atg5_HR"/>
</dbReference>
<sequence>MRIVDVGVAGVRHPRRASSTRTDFWLGCDGLPSATSHQITTHYLDVSASLSTSRYLPTKSRASSSASTSTSTPSPSCTPAVTARELRSLVYHGSIPLQIHVAPNELPPKGGVDPALIEAYYIQASRISYLPLLLSDLKEHYLDLALDPPTAASISFDDLWFECERVPLKWQVGVHWPIGLLYDYHSASSSASSPSASSPSSSTPLSTRPSPRSSPTRELLSVPHLSSSYTSSLPSSAPTVKPFKPLDLPWKITLHLKDPPKDALLLSNAVEACRTCFMNMVKEADHVRWGSVKRVTNLRKELQDGLWEGVVSNDFDKFWTIASRLVPPPPPPHMTTSLSSIPSTSSAASSENYNSAKSVPLRLYLPEGGPVLQDQCPPLQENGTPAILVSPSELSFEAPKTPLAQIIVQGVVVPLDTEVGWLGACLAGADGWVGAVVSLL</sequence>
<dbReference type="GO" id="GO:0000422">
    <property type="term" value="P:autophagy of mitochondrion"/>
    <property type="evidence" value="ECO:0007669"/>
    <property type="project" value="TreeGrafter"/>
</dbReference>
<reference evidence="12" key="1">
    <citation type="submission" date="2016-09" db="EMBL/GenBank/DDBJ databases">
        <authorList>
            <person name="Jeantristanb JTB J.-T."/>
            <person name="Ricardo R."/>
        </authorList>
    </citation>
    <scope>NUCLEOTIDE SEQUENCE [LARGE SCALE GENOMIC DNA]</scope>
</reference>
<evidence type="ECO:0000313" key="11">
    <source>
        <dbReference type="EMBL" id="SCV71714.1"/>
    </source>
</evidence>
<protein>
    <recommendedName>
        <fullName evidence="6">Autophagy protein 5</fullName>
    </recommendedName>
</protein>
<keyword evidence="5 6" id="KW-0072">Autophagy</keyword>
<dbReference type="Pfam" id="PF20637">
    <property type="entry name" value="ATG5_HBR"/>
    <property type="match status" value="1"/>
</dbReference>
<dbReference type="GO" id="GO:0005776">
    <property type="term" value="C:autophagosome"/>
    <property type="evidence" value="ECO:0007669"/>
    <property type="project" value="TreeGrafter"/>
</dbReference>
<evidence type="ECO:0000256" key="5">
    <source>
        <dbReference type="ARBA" id="ARBA00023006"/>
    </source>
</evidence>
<feature type="compositionally biased region" description="Low complexity" evidence="7">
    <location>
        <begin position="335"/>
        <end position="351"/>
    </location>
</feature>
<dbReference type="GO" id="GO:0061908">
    <property type="term" value="C:phagophore"/>
    <property type="evidence" value="ECO:0007669"/>
    <property type="project" value="TreeGrafter"/>
</dbReference>
<dbReference type="STRING" id="269621.A0A238FIL5"/>
<organism evidence="11 12">
    <name type="scientific">Microbotryum intermedium</name>
    <dbReference type="NCBI Taxonomy" id="269621"/>
    <lineage>
        <taxon>Eukaryota</taxon>
        <taxon>Fungi</taxon>
        <taxon>Dikarya</taxon>
        <taxon>Basidiomycota</taxon>
        <taxon>Pucciniomycotina</taxon>
        <taxon>Microbotryomycetes</taxon>
        <taxon>Microbotryales</taxon>
        <taxon>Microbotryaceae</taxon>
        <taxon>Microbotryum</taxon>
    </lineage>
</organism>